<evidence type="ECO:0000256" key="1">
    <source>
        <dbReference type="SAM" id="MobiDB-lite"/>
    </source>
</evidence>
<dbReference type="RefSeq" id="WP_209458213.1">
    <property type="nucleotide sequence ID" value="NZ_JAGGKC010000002.1"/>
</dbReference>
<evidence type="ECO:0008006" key="5">
    <source>
        <dbReference type="Google" id="ProtNLM"/>
    </source>
</evidence>
<dbReference type="Proteomes" id="UP001519271">
    <property type="component" value="Unassembled WGS sequence"/>
</dbReference>
<evidence type="ECO:0000313" key="4">
    <source>
        <dbReference type="Proteomes" id="UP001519271"/>
    </source>
</evidence>
<keyword evidence="2" id="KW-0732">Signal</keyword>
<accession>A0ABS4G095</accession>
<evidence type="ECO:0000313" key="3">
    <source>
        <dbReference type="EMBL" id="MBP1917968.1"/>
    </source>
</evidence>
<keyword evidence="4" id="KW-1185">Reference proteome</keyword>
<protein>
    <recommendedName>
        <fullName evidence="5">SH3 domain-containing protein</fullName>
    </recommendedName>
</protein>
<proteinExistence type="predicted"/>
<feature type="region of interest" description="Disordered" evidence="1">
    <location>
        <begin position="24"/>
        <end position="51"/>
    </location>
</feature>
<evidence type="ECO:0000256" key="2">
    <source>
        <dbReference type="SAM" id="SignalP"/>
    </source>
</evidence>
<organism evidence="3 4">
    <name type="scientific">Youngiibacter multivorans</name>
    <dbReference type="NCBI Taxonomy" id="937251"/>
    <lineage>
        <taxon>Bacteria</taxon>
        <taxon>Bacillati</taxon>
        <taxon>Bacillota</taxon>
        <taxon>Clostridia</taxon>
        <taxon>Eubacteriales</taxon>
        <taxon>Clostridiaceae</taxon>
        <taxon>Youngiibacter</taxon>
    </lineage>
</organism>
<feature type="chain" id="PRO_5047053488" description="SH3 domain-containing protein" evidence="2">
    <location>
        <begin position="24"/>
        <end position="326"/>
    </location>
</feature>
<dbReference type="InterPro" id="IPR036028">
    <property type="entry name" value="SH3-like_dom_sf"/>
</dbReference>
<dbReference type="EMBL" id="JAGGKC010000002">
    <property type="protein sequence ID" value="MBP1917968.1"/>
    <property type="molecule type" value="Genomic_DNA"/>
</dbReference>
<gene>
    <name evidence="3" type="ORF">J2Z34_000439</name>
</gene>
<dbReference type="SUPFAM" id="SSF50044">
    <property type="entry name" value="SH3-domain"/>
    <property type="match status" value="1"/>
</dbReference>
<name>A0ABS4G095_9CLOT</name>
<comment type="caution">
    <text evidence="3">The sequence shown here is derived from an EMBL/GenBank/DDBJ whole genome shotgun (WGS) entry which is preliminary data.</text>
</comment>
<dbReference type="PROSITE" id="PS51257">
    <property type="entry name" value="PROKAR_LIPOPROTEIN"/>
    <property type="match status" value="1"/>
</dbReference>
<feature type="signal peptide" evidence="2">
    <location>
        <begin position="1"/>
        <end position="23"/>
    </location>
</feature>
<sequence>MVRKRYMLIASLALSLIFAASCANSPEPKPTDGTPTETVPSATVPSVTEPSKEIPILEPLENPGENTYDDMITEGTITTLSKHFDLDSDGTKEKIILVARDTRPDAASSEVVMYSEFELKVNELISVMKSDAMTIDLFEPRFNITDIDDTDPYREIAVSWYGEDVYSGTVFYRYDGNSLTELGQIGGFFGKWFVGGAVDDGAVKIDGSGIVRTISLSSILMPWFYDDEYSVESGKLVRIQKDIYPLEHSVTVIKDLTLRNSRTDNSDGITLKAGESCVITGSDNKEWFSIKNSSGETGWFAVDDYHMIRGTGLPAEDYFSGLINAG</sequence>
<reference evidence="3 4" key="1">
    <citation type="submission" date="2021-03" db="EMBL/GenBank/DDBJ databases">
        <title>Genomic Encyclopedia of Type Strains, Phase IV (KMG-IV): sequencing the most valuable type-strain genomes for metagenomic binning, comparative biology and taxonomic classification.</title>
        <authorList>
            <person name="Goeker M."/>
        </authorList>
    </citation>
    <scope>NUCLEOTIDE SEQUENCE [LARGE SCALE GENOMIC DNA]</scope>
    <source>
        <strain evidence="3 4">DSM 6139</strain>
    </source>
</reference>
<feature type="compositionally biased region" description="Polar residues" evidence="1">
    <location>
        <begin position="33"/>
        <end position="49"/>
    </location>
</feature>